<sequence length="276" mass="30766">PLLSTTSPPAPLLSKERGARDEQRLCLEKLVSLSLVESATTHATQTAEYRVTTILEFLLEPILSEEEWLTTRQQAARKIYLVWWEKSEKHTEEQGLEIVRLGLLAGEEEIAVSVGDRIVSHWANSSRFVETFQLCDQLLQKFLDYRILGTIARVEEVLGRVEDAVAHYQQALDLCPEDDDTRKAATLNNMAGVIARQGDIERAIALWQQSLEIVERIGDVGGKAATLCNMAGVIAQQGDIERAIALWEQSLEIVERIGDVGGKAATLNNMAWFIAQ</sequence>
<dbReference type="PROSITE" id="PS50005">
    <property type="entry name" value="TPR"/>
    <property type="match status" value="1"/>
</dbReference>
<organism evidence="2 3">
    <name type="scientific">Brasilonema bromeliae SPC951</name>
    <dbReference type="NCBI Taxonomy" id="385972"/>
    <lineage>
        <taxon>Bacteria</taxon>
        <taxon>Bacillati</taxon>
        <taxon>Cyanobacteriota</taxon>
        <taxon>Cyanophyceae</taxon>
        <taxon>Nostocales</taxon>
        <taxon>Scytonemataceae</taxon>
        <taxon>Brasilonema</taxon>
        <taxon>Bromeliae group (in: Brasilonema)</taxon>
    </lineage>
</organism>
<evidence type="ECO:0000313" key="2">
    <source>
        <dbReference type="EMBL" id="NMG18191.1"/>
    </source>
</evidence>
<name>A0ABX1P2K4_9CYAN</name>
<evidence type="ECO:0000256" key="1">
    <source>
        <dbReference type="PROSITE-ProRule" id="PRU00339"/>
    </source>
</evidence>
<reference evidence="2 3" key="1">
    <citation type="submission" date="2018-06" db="EMBL/GenBank/DDBJ databases">
        <title>Comparative genomics of Brasilonema spp. strains.</title>
        <authorList>
            <person name="Alvarenga D.O."/>
            <person name="Fiore M.F."/>
            <person name="Varani A.M."/>
        </authorList>
    </citation>
    <scope>NUCLEOTIDE SEQUENCE [LARGE SCALE GENOMIC DNA]</scope>
    <source>
        <strain evidence="2 3">SPC951</strain>
    </source>
</reference>
<evidence type="ECO:0008006" key="4">
    <source>
        <dbReference type="Google" id="ProtNLM"/>
    </source>
</evidence>
<dbReference type="Gene3D" id="1.25.40.10">
    <property type="entry name" value="Tetratricopeptide repeat domain"/>
    <property type="match status" value="1"/>
</dbReference>
<comment type="caution">
    <text evidence="2">The sequence shown here is derived from an EMBL/GenBank/DDBJ whole genome shotgun (WGS) entry which is preliminary data.</text>
</comment>
<gene>
    <name evidence="2" type="ORF">DP116_01510</name>
</gene>
<evidence type="ECO:0000313" key="3">
    <source>
        <dbReference type="Proteomes" id="UP000718564"/>
    </source>
</evidence>
<keyword evidence="1" id="KW-0802">TPR repeat</keyword>
<dbReference type="EMBL" id="QMEB01000005">
    <property type="protein sequence ID" value="NMG18191.1"/>
    <property type="molecule type" value="Genomic_DNA"/>
</dbReference>
<dbReference type="InterPro" id="IPR011990">
    <property type="entry name" value="TPR-like_helical_dom_sf"/>
</dbReference>
<dbReference type="InterPro" id="IPR019734">
    <property type="entry name" value="TPR_rpt"/>
</dbReference>
<dbReference type="RefSeq" id="WP_169153485.1">
    <property type="nucleotide sequence ID" value="NZ_CAWPJE010000235.1"/>
</dbReference>
<dbReference type="Proteomes" id="UP000718564">
    <property type="component" value="Unassembled WGS sequence"/>
</dbReference>
<feature type="repeat" description="TPR" evidence="1">
    <location>
        <begin position="145"/>
        <end position="178"/>
    </location>
</feature>
<keyword evidence="3" id="KW-1185">Reference proteome</keyword>
<proteinExistence type="predicted"/>
<dbReference type="PANTHER" id="PTHR10098:SF108">
    <property type="entry name" value="TETRATRICOPEPTIDE REPEAT PROTEIN 28"/>
    <property type="match status" value="1"/>
</dbReference>
<accession>A0ABX1P2K4</accession>
<dbReference type="PANTHER" id="PTHR10098">
    <property type="entry name" value="RAPSYN-RELATED"/>
    <property type="match status" value="1"/>
</dbReference>
<dbReference type="Pfam" id="PF13424">
    <property type="entry name" value="TPR_12"/>
    <property type="match status" value="2"/>
</dbReference>
<feature type="non-terminal residue" evidence="2">
    <location>
        <position position="1"/>
    </location>
</feature>
<feature type="non-terminal residue" evidence="2">
    <location>
        <position position="276"/>
    </location>
</feature>
<dbReference type="SUPFAM" id="SSF48452">
    <property type="entry name" value="TPR-like"/>
    <property type="match status" value="1"/>
</dbReference>
<dbReference type="SMART" id="SM00028">
    <property type="entry name" value="TPR"/>
    <property type="match status" value="3"/>
</dbReference>
<protein>
    <recommendedName>
        <fullName evidence="4">Tetratricopeptide repeat protein</fullName>
    </recommendedName>
</protein>